<evidence type="ECO:0000313" key="2">
    <source>
        <dbReference type="EMBL" id="JAE01570.1"/>
    </source>
</evidence>
<dbReference type="AlphaFoldDB" id="A0A0A9ELH4"/>
<dbReference type="EMBL" id="GBRH01196326">
    <property type="protein sequence ID" value="JAE01570.1"/>
    <property type="molecule type" value="Transcribed_RNA"/>
</dbReference>
<reference evidence="2" key="1">
    <citation type="submission" date="2014-09" db="EMBL/GenBank/DDBJ databases">
        <authorList>
            <person name="Magalhaes I.L.F."/>
            <person name="Oliveira U."/>
            <person name="Santos F.R."/>
            <person name="Vidigal T.H.D.A."/>
            <person name="Brescovit A.D."/>
            <person name="Santos A.J."/>
        </authorList>
    </citation>
    <scope>NUCLEOTIDE SEQUENCE</scope>
    <source>
        <tissue evidence="2">Shoot tissue taken approximately 20 cm above the soil surface</tissue>
    </source>
</reference>
<feature type="region of interest" description="Disordered" evidence="1">
    <location>
        <begin position="1"/>
        <end position="37"/>
    </location>
</feature>
<protein>
    <submittedName>
        <fullName evidence="2">Uncharacterized protein</fullName>
    </submittedName>
</protein>
<evidence type="ECO:0000256" key="1">
    <source>
        <dbReference type="SAM" id="MobiDB-lite"/>
    </source>
</evidence>
<proteinExistence type="predicted"/>
<reference evidence="2" key="2">
    <citation type="journal article" date="2015" name="Data Brief">
        <title>Shoot transcriptome of the giant reed, Arundo donax.</title>
        <authorList>
            <person name="Barrero R.A."/>
            <person name="Guerrero F.D."/>
            <person name="Moolhuijzen P."/>
            <person name="Goolsby J.A."/>
            <person name="Tidwell J."/>
            <person name="Bellgard S.E."/>
            <person name="Bellgard M.I."/>
        </authorList>
    </citation>
    <scope>NUCLEOTIDE SEQUENCE</scope>
    <source>
        <tissue evidence="2">Shoot tissue taken approximately 20 cm above the soil surface</tissue>
    </source>
</reference>
<organism evidence="2">
    <name type="scientific">Arundo donax</name>
    <name type="common">Giant reed</name>
    <name type="synonym">Donax arundinaceus</name>
    <dbReference type="NCBI Taxonomy" id="35708"/>
    <lineage>
        <taxon>Eukaryota</taxon>
        <taxon>Viridiplantae</taxon>
        <taxon>Streptophyta</taxon>
        <taxon>Embryophyta</taxon>
        <taxon>Tracheophyta</taxon>
        <taxon>Spermatophyta</taxon>
        <taxon>Magnoliopsida</taxon>
        <taxon>Liliopsida</taxon>
        <taxon>Poales</taxon>
        <taxon>Poaceae</taxon>
        <taxon>PACMAD clade</taxon>
        <taxon>Arundinoideae</taxon>
        <taxon>Arundineae</taxon>
        <taxon>Arundo</taxon>
    </lineage>
</organism>
<accession>A0A0A9ELH4</accession>
<sequence>MHCTPPNPAGHPLLPSPGTTPVQPPHPPPCNVHLSMS</sequence>
<name>A0A0A9ELH4_ARUDO</name>